<evidence type="ECO:0000313" key="2">
    <source>
        <dbReference type="EMBL" id="CSD37327.1"/>
    </source>
</evidence>
<protein>
    <submittedName>
        <fullName evidence="2">Uncharacterized protein</fullName>
    </submittedName>
</protein>
<dbReference type="Proteomes" id="UP000044806">
    <property type="component" value="Unassembled WGS sequence"/>
</dbReference>
<organism evidence="2 3">
    <name type="scientific">Vibrio cholerae</name>
    <dbReference type="NCBI Taxonomy" id="666"/>
    <lineage>
        <taxon>Bacteria</taxon>
        <taxon>Pseudomonadati</taxon>
        <taxon>Pseudomonadota</taxon>
        <taxon>Gammaproteobacteria</taxon>
        <taxon>Vibrionales</taxon>
        <taxon>Vibrionaceae</taxon>
        <taxon>Vibrio</taxon>
    </lineage>
</organism>
<dbReference type="AlphaFoldDB" id="A0A655TXW1"/>
<dbReference type="EMBL" id="CWOW01000043">
    <property type="protein sequence ID" value="CSB19456.1"/>
    <property type="molecule type" value="Genomic_DNA"/>
</dbReference>
<evidence type="ECO:0000313" key="3">
    <source>
        <dbReference type="Proteomes" id="UP000041770"/>
    </source>
</evidence>
<evidence type="ECO:0000313" key="4">
    <source>
        <dbReference type="Proteomes" id="UP000044806"/>
    </source>
</evidence>
<sequence length="76" mass="8964">MLETCHQVSRMLCTHPPFSLQENRHEIDQFELFCWVITECRSDIGVEHFQQCITLLYVVSCMVLCPIIDKIVQSDY</sequence>
<evidence type="ECO:0000313" key="1">
    <source>
        <dbReference type="EMBL" id="CSB19456.1"/>
    </source>
</evidence>
<proteinExistence type="predicted"/>
<dbReference type="Proteomes" id="UP000041770">
    <property type="component" value="Unassembled WGS sequence"/>
</dbReference>
<dbReference type="EMBL" id="CWQY01000058">
    <property type="protein sequence ID" value="CSD37327.1"/>
    <property type="molecule type" value="Genomic_DNA"/>
</dbReference>
<name>A0A655TXW1_VIBCL</name>
<gene>
    <name evidence="1" type="ORF">ERS013165_03776</name>
    <name evidence="2" type="ORF">ERS013200_04014</name>
</gene>
<accession>A0A655TXW1</accession>
<reference evidence="3 4" key="1">
    <citation type="submission" date="2015-07" db="EMBL/GenBank/DDBJ databases">
        <authorList>
            <consortium name="Pathogen Informatics"/>
        </authorList>
    </citation>
    <scope>NUCLEOTIDE SEQUENCE [LARGE SCALE GENOMIC DNA]</scope>
    <source>
        <strain evidence="2 3">A316</strain>
        <strain evidence="1 4">A51</strain>
    </source>
</reference>